<evidence type="ECO:0000313" key="8">
    <source>
        <dbReference type="EnsemblProtists" id="PYU1_T000160"/>
    </source>
</evidence>
<reference evidence="9" key="2">
    <citation type="submission" date="2010-04" db="EMBL/GenBank/DDBJ databases">
        <authorList>
            <person name="Buell R."/>
            <person name="Hamilton J."/>
            <person name="Hostetler J."/>
        </authorList>
    </citation>
    <scope>NUCLEOTIDE SEQUENCE [LARGE SCALE GENOMIC DNA]</scope>
    <source>
        <strain evidence="9">DAOM:BR144</strain>
    </source>
</reference>
<dbReference type="Proteomes" id="UP000019132">
    <property type="component" value="Unassembled WGS sequence"/>
</dbReference>
<name>K3W5B9_GLOUD</name>
<dbReference type="GO" id="GO:0003777">
    <property type="term" value="F:microtubule motor activity"/>
    <property type="evidence" value="ECO:0007669"/>
    <property type="project" value="InterPro"/>
</dbReference>
<evidence type="ECO:0000256" key="6">
    <source>
        <dbReference type="SAM" id="MobiDB-lite"/>
    </source>
</evidence>
<keyword evidence="3 4" id="KW-0505">Motor protein</keyword>
<evidence type="ECO:0000256" key="2">
    <source>
        <dbReference type="ARBA" id="ARBA00023054"/>
    </source>
</evidence>
<dbReference type="EnsemblProtists" id="PYU1_T000160">
    <property type="protein sequence ID" value="PYU1_T000160"/>
    <property type="gene ID" value="PYU1_G000160"/>
</dbReference>
<dbReference type="InterPro" id="IPR027640">
    <property type="entry name" value="Kinesin-like_fam"/>
</dbReference>
<feature type="region of interest" description="Disordered" evidence="6">
    <location>
        <begin position="658"/>
        <end position="725"/>
    </location>
</feature>
<dbReference type="HOGENOM" id="CLU_407425_0_0_1"/>
<keyword evidence="4" id="KW-0067">ATP-binding</keyword>
<feature type="region of interest" description="Disordered" evidence="6">
    <location>
        <begin position="461"/>
        <end position="484"/>
    </location>
</feature>
<dbReference type="SUPFAM" id="SSF52540">
    <property type="entry name" value="P-loop containing nucleoside triphosphate hydrolases"/>
    <property type="match status" value="1"/>
</dbReference>
<evidence type="ECO:0000259" key="7">
    <source>
        <dbReference type="PROSITE" id="PS50067"/>
    </source>
</evidence>
<sequence length="725" mass="80414">MTERVKVFCRVRPLLQREREGWSYNEFCQQFGDDGDNNNNDSHRQKDQGPETTLVDEVNSCFVTEKGPLHYAASSMGSVVSLGSDGKTILYNPANENKEFVFDASLNESADQERVYQQVGREIVHDVLDGFNGTIFAYGQTSTGKTHTMVGHGDGGQRGVIPRALQDIFARVEATRSSAETRVALSYVQIYCERIFDLLDPERPHSSIVIREDSERGVYLDGASCISVTSVAECLSHLDRGNANRAVASTGMNAHSSRSHAILILRIERKEYGATNTPNRLIKLSNLYLVDLAGSERVKKSKVMGRHVNELKAINLSLSALGNCIAALSSKQPKKHVPYRDSKLTRLLQSSLGGNAKTALVITISPSPTEAHETLSTMLFGQRAMQVSVNAHCNVLSVLDYKSLYEELQQRLDSADENARDLESKLADQQFTVASLEEQLLKVQLRIQHLEFKNQAGKAALEAHARATHPSDDSNDSSNAGGGIMDPAVLAQQLALLVTKHDEDVAHTKQKCDLQIETYKRLADQASTEWHEVEDALASEKLQALTALQELKEFKLRFFDMEEATTDRIAELVQEVKEKERELREAQDASKTQVATQSREVAALKTQMAEVEKQRQSLQEQMEADFVPRETIEQMEALYERAIAKLQERVGCLETKSMSAGQPQFDRNPQRKPVPPSTSITSNNNNQLPERTNIGGPQKSVSRAIPKIGRLVPGSKAGSMPNGLR</sequence>
<dbReference type="Gene3D" id="3.40.850.10">
    <property type="entry name" value="Kinesin motor domain"/>
    <property type="match status" value="1"/>
</dbReference>
<dbReference type="STRING" id="431595.K3W5B9"/>
<feature type="coiled-coil region" evidence="5">
    <location>
        <begin position="398"/>
        <end position="453"/>
    </location>
</feature>
<accession>K3W5B9</accession>
<dbReference type="PANTHER" id="PTHR47968">
    <property type="entry name" value="CENTROMERE PROTEIN E"/>
    <property type="match status" value="1"/>
</dbReference>
<dbReference type="InterPro" id="IPR036961">
    <property type="entry name" value="Kinesin_motor_dom_sf"/>
</dbReference>
<feature type="compositionally biased region" description="Basic and acidic residues" evidence="6">
    <location>
        <begin position="461"/>
        <end position="472"/>
    </location>
</feature>
<reference evidence="8" key="3">
    <citation type="submission" date="2015-02" db="UniProtKB">
        <authorList>
            <consortium name="EnsemblProtists"/>
        </authorList>
    </citation>
    <scope>IDENTIFICATION</scope>
    <source>
        <strain evidence="8">DAOM BR144</strain>
    </source>
</reference>
<evidence type="ECO:0000256" key="1">
    <source>
        <dbReference type="ARBA" id="ARBA00022701"/>
    </source>
</evidence>
<evidence type="ECO:0000256" key="5">
    <source>
        <dbReference type="SAM" id="Coils"/>
    </source>
</evidence>
<feature type="compositionally biased region" description="Polar residues" evidence="6">
    <location>
        <begin position="677"/>
        <end position="690"/>
    </location>
</feature>
<feature type="domain" description="Kinesin motor" evidence="7">
    <location>
        <begin position="4"/>
        <end position="387"/>
    </location>
</feature>
<feature type="coiled-coil region" evidence="5">
    <location>
        <begin position="562"/>
        <end position="649"/>
    </location>
</feature>
<feature type="binding site" evidence="4">
    <location>
        <begin position="139"/>
        <end position="146"/>
    </location>
    <ligand>
        <name>ATP</name>
        <dbReference type="ChEBI" id="CHEBI:30616"/>
    </ligand>
</feature>
<evidence type="ECO:0000313" key="9">
    <source>
        <dbReference type="Proteomes" id="UP000019132"/>
    </source>
</evidence>
<dbReference type="PANTHER" id="PTHR47968:SF36">
    <property type="entry name" value="KINESIN HEAVY CHAIN ISOFORM X1"/>
    <property type="match status" value="1"/>
</dbReference>
<dbReference type="GO" id="GO:0005874">
    <property type="term" value="C:microtubule"/>
    <property type="evidence" value="ECO:0007669"/>
    <property type="project" value="UniProtKB-KW"/>
</dbReference>
<dbReference type="InterPro" id="IPR027417">
    <property type="entry name" value="P-loop_NTPase"/>
</dbReference>
<dbReference type="AlphaFoldDB" id="K3W5B9"/>
<evidence type="ECO:0000256" key="3">
    <source>
        <dbReference type="ARBA" id="ARBA00023175"/>
    </source>
</evidence>
<dbReference type="PRINTS" id="PR00380">
    <property type="entry name" value="KINESINHEAVY"/>
</dbReference>
<dbReference type="VEuPathDB" id="FungiDB:PYU1_G000160"/>
<organism evidence="8 9">
    <name type="scientific">Globisporangium ultimum (strain ATCC 200006 / CBS 805.95 / DAOM BR144)</name>
    <name type="common">Pythium ultimum</name>
    <dbReference type="NCBI Taxonomy" id="431595"/>
    <lineage>
        <taxon>Eukaryota</taxon>
        <taxon>Sar</taxon>
        <taxon>Stramenopiles</taxon>
        <taxon>Oomycota</taxon>
        <taxon>Peronosporomycetes</taxon>
        <taxon>Pythiales</taxon>
        <taxon>Pythiaceae</taxon>
        <taxon>Globisporangium</taxon>
    </lineage>
</organism>
<dbReference type="PROSITE" id="PS50067">
    <property type="entry name" value="KINESIN_MOTOR_2"/>
    <property type="match status" value="1"/>
</dbReference>
<proteinExistence type="inferred from homology"/>
<dbReference type="SMART" id="SM00129">
    <property type="entry name" value="KISc"/>
    <property type="match status" value="1"/>
</dbReference>
<reference evidence="9" key="1">
    <citation type="journal article" date="2010" name="Genome Biol.">
        <title>Genome sequence of the necrotrophic plant pathogen Pythium ultimum reveals original pathogenicity mechanisms and effector repertoire.</title>
        <authorList>
            <person name="Levesque C.A."/>
            <person name="Brouwer H."/>
            <person name="Cano L."/>
            <person name="Hamilton J.P."/>
            <person name="Holt C."/>
            <person name="Huitema E."/>
            <person name="Raffaele S."/>
            <person name="Robideau G.P."/>
            <person name="Thines M."/>
            <person name="Win J."/>
            <person name="Zerillo M.M."/>
            <person name="Beakes G.W."/>
            <person name="Boore J.L."/>
            <person name="Busam D."/>
            <person name="Dumas B."/>
            <person name="Ferriera S."/>
            <person name="Fuerstenberg S.I."/>
            <person name="Gachon C.M."/>
            <person name="Gaulin E."/>
            <person name="Govers F."/>
            <person name="Grenville-Briggs L."/>
            <person name="Horner N."/>
            <person name="Hostetler J."/>
            <person name="Jiang R.H."/>
            <person name="Johnson J."/>
            <person name="Krajaejun T."/>
            <person name="Lin H."/>
            <person name="Meijer H.J."/>
            <person name="Moore B."/>
            <person name="Morris P."/>
            <person name="Phuntmart V."/>
            <person name="Puiu D."/>
            <person name="Shetty J."/>
            <person name="Stajich J.E."/>
            <person name="Tripathy S."/>
            <person name="Wawra S."/>
            <person name="van West P."/>
            <person name="Whitty B.R."/>
            <person name="Coutinho P.M."/>
            <person name="Henrissat B."/>
            <person name="Martin F."/>
            <person name="Thomas P.D."/>
            <person name="Tyler B.M."/>
            <person name="De Vries R.P."/>
            <person name="Kamoun S."/>
            <person name="Yandell M."/>
            <person name="Tisserat N."/>
            <person name="Buell C.R."/>
        </authorList>
    </citation>
    <scope>NUCLEOTIDE SEQUENCE</scope>
    <source>
        <strain evidence="9">DAOM:BR144</strain>
    </source>
</reference>
<keyword evidence="9" id="KW-1185">Reference proteome</keyword>
<dbReference type="CDD" id="cd00106">
    <property type="entry name" value="KISc"/>
    <property type="match status" value="1"/>
</dbReference>
<comment type="similarity">
    <text evidence="4">Belongs to the TRAFAC class myosin-kinesin ATPase superfamily. Kinesin family.</text>
</comment>
<dbReference type="InterPro" id="IPR001752">
    <property type="entry name" value="Kinesin_motor_dom"/>
</dbReference>
<dbReference type="Pfam" id="PF00225">
    <property type="entry name" value="Kinesin"/>
    <property type="match status" value="1"/>
</dbReference>
<dbReference type="GO" id="GO:0007018">
    <property type="term" value="P:microtubule-based movement"/>
    <property type="evidence" value="ECO:0007669"/>
    <property type="project" value="InterPro"/>
</dbReference>
<protein>
    <recommendedName>
        <fullName evidence="7">Kinesin motor domain-containing protein</fullName>
    </recommendedName>
</protein>
<keyword evidence="1" id="KW-0493">Microtubule</keyword>
<dbReference type="GO" id="GO:0005524">
    <property type="term" value="F:ATP binding"/>
    <property type="evidence" value="ECO:0007669"/>
    <property type="project" value="UniProtKB-UniRule"/>
</dbReference>
<feature type="compositionally biased region" description="Polar residues" evidence="6">
    <location>
        <begin position="658"/>
        <end position="667"/>
    </location>
</feature>
<dbReference type="OMA" id="YVQIYCE"/>
<dbReference type="InParanoid" id="K3W5B9"/>
<dbReference type="GO" id="GO:0008017">
    <property type="term" value="F:microtubule binding"/>
    <property type="evidence" value="ECO:0007669"/>
    <property type="project" value="InterPro"/>
</dbReference>
<evidence type="ECO:0000256" key="4">
    <source>
        <dbReference type="PROSITE-ProRule" id="PRU00283"/>
    </source>
</evidence>
<dbReference type="eggNOG" id="KOG0240">
    <property type="taxonomic scope" value="Eukaryota"/>
</dbReference>
<dbReference type="EMBL" id="GL376636">
    <property type="status" value="NOT_ANNOTATED_CDS"/>
    <property type="molecule type" value="Genomic_DNA"/>
</dbReference>
<keyword evidence="4" id="KW-0547">Nucleotide-binding</keyword>
<keyword evidence="2 5" id="KW-0175">Coiled coil</keyword>